<sequence length="176" mass="20228">MKGAARMNKSLGLTIIFWLNFMISPLFAYVINGVTFFQLFNSGTLPFVKPKLMPWLTVSTFIWILITSYICVGILTKKYFVCKPIVDNQTSKITVQLVILEIILLIIGNVLRLITEGTYSVTSVVNDIAVVSVLPLLFWLNYKFWKSNSQNWVFMGLIIQNLFVCLFMQGFYESVW</sequence>
<keyword evidence="3" id="KW-1185">Reference proteome</keyword>
<protein>
    <submittedName>
        <fullName evidence="2">Uncharacterized protein</fullName>
    </submittedName>
</protein>
<dbReference type="AlphaFoldDB" id="J9WBS0"/>
<feature type="transmembrane region" description="Helical" evidence="1">
    <location>
        <begin position="93"/>
        <end position="114"/>
    </location>
</feature>
<dbReference type="KEGG" id="lbn:LBUCD034_2433"/>
<organism evidence="2 3">
    <name type="scientific">Lentilactobacillus buchneri subsp. silagei CD034</name>
    <dbReference type="NCBI Taxonomy" id="1071400"/>
    <lineage>
        <taxon>Bacteria</taxon>
        <taxon>Bacillati</taxon>
        <taxon>Bacillota</taxon>
        <taxon>Bacilli</taxon>
        <taxon>Lactobacillales</taxon>
        <taxon>Lactobacillaceae</taxon>
        <taxon>Lentilactobacillus</taxon>
        <taxon>Lentilactobacillus buchneri subsp. silagei</taxon>
    </lineage>
</organism>
<dbReference type="HOGENOM" id="CLU_1523279_0_0_9"/>
<dbReference type="eggNOG" id="ENOG50317V7">
    <property type="taxonomic scope" value="Bacteria"/>
</dbReference>
<keyword evidence="1" id="KW-0812">Transmembrane</keyword>
<evidence type="ECO:0000313" key="3">
    <source>
        <dbReference type="Proteomes" id="UP000007332"/>
    </source>
</evidence>
<proteinExistence type="predicted"/>
<keyword evidence="1" id="KW-0472">Membrane</keyword>
<dbReference type="Proteomes" id="UP000007332">
    <property type="component" value="Chromosome"/>
</dbReference>
<evidence type="ECO:0000256" key="1">
    <source>
        <dbReference type="SAM" id="Phobius"/>
    </source>
</evidence>
<feature type="transmembrane region" description="Helical" evidence="1">
    <location>
        <begin position="120"/>
        <end position="140"/>
    </location>
</feature>
<reference evidence="2 3" key="1">
    <citation type="journal article" date="2012" name="J. Biotechnol.">
        <title>Insights into the completely annotated genome of Lactobacillus buchneri CD034, a strain isolated from stable grass silage.</title>
        <authorList>
            <person name="Heinl S."/>
            <person name="Wibberg D."/>
            <person name="Eikmeyer F."/>
            <person name="Szczepanowski R."/>
            <person name="Blom J."/>
            <person name="Linke B."/>
            <person name="Goesmann A."/>
            <person name="Grabherr R."/>
            <person name="Schwab H."/>
            <person name="Puhler A."/>
            <person name="Schluter A."/>
        </authorList>
    </citation>
    <scope>NUCLEOTIDE SEQUENCE [LARGE SCALE GENOMIC DNA]</scope>
    <source>
        <strain evidence="2 3">CD034</strain>
    </source>
</reference>
<gene>
    <name evidence="2" type="ORF">LBUCD034_2433</name>
</gene>
<feature type="transmembrane region" description="Helical" evidence="1">
    <location>
        <begin position="52"/>
        <end position="72"/>
    </location>
</feature>
<dbReference type="EMBL" id="CP003043">
    <property type="protein sequence ID" value="AFS01396.1"/>
    <property type="molecule type" value="Genomic_DNA"/>
</dbReference>
<accession>J9WBS0</accession>
<evidence type="ECO:0000313" key="2">
    <source>
        <dbReference type="EMBL" id="AFS01396.1"/>
    </source>
</evidence>
<name>J9WBS0_LENBU</name>
<keyword evidence="1" id="KW-1133">Transmembrane helix</keyword>
<feature type="transmembrane region" description="Helical" evidence="1">
    <location>
        <begin position="152"/>
        <end position="172"/>
    </location>
</feature>